<evidence type="ECO:0000313" key="1">
    <source>
        <dbReference type="EMBL" id="CDF59026.1"/>
    </source>
</evidence>
<name>R7RUB4_9CLOT</name>
<keyword evidence="2" id="KW-1185">Reference proteome</keyword>
<protein>
    <submittedName>
        <fullName evidence="1">Uncharacterized protein</fullName>
    </submittedName>
</protein>
<evidence type="ECO:0000313" key="2">
    <source>
        <dbReference type="Proteomes" id="UP000014923"/>
    </source>
</evidence>
<dbReference type="RefSeq" id="WP_018664239.1">
    <property type="nucleotide sequence ID" value="NZ_HF952022.1"/>
</dbReference>
<sequence>MDVLAVQDTINKIEGVIRSKVVKENGEITEVHVLANNSKSPKQVLRDIESALYAMYDLKIDRNKISIASIQSEDVISTKRVKFNSVQLKNQLNTLECSVSLIYDDNEYKVEDVAINTSINKKKLVSKTTLKAVESILGQEYIFDVQDVLINTSNDISVVTVIVNALLYGTEEVLVGSALVKNDLNETIARATLDAINRVIQKITS</sequence>
<dbReference type="Proteomes" id="UP000014923">
    <property type="component" value="Unassembled WGS sequence"/>
</dbReference>
<organism evidence="1 2">
    <name type="scientific">Thermobrachium celere DSM 8682</name>
    <dbReference type="NCBI Taxonomy" id="941824"/>
    <lineage>
        <taxon>Bacteria</taxon>
        <taxon>Bacillati</taxon>
        <taxon>Bacillota</taxon>
        <taxon>Clostridia</taxon>
        <taxon>Eubacteriales</taxon>
        <taxon>Clostridiaceae</taxon>
        <taxon>Thermobrachium</taxon>
    </lineage>
</organism>
<dbReference type="eggNOG" id="ENOG502ZC2Z">
    <property type="taxonomic scope" value="Bacteria"/>
</dbReference>
<dbReference type="OrthoDB" id="43591at2"/>
<accession>R7RUB4</accession>
<dbReference type="HOGENOM" id="CLU_105443_0_0_9"/>
<dbReference type="AlphaFoldDB" id="R7RUB4"/>
<gene>
    <name evidence="1" type="ORF">TCEL_02094</name>
</gene>
<comment type="caution">
    <text evidence="1">The sequence shown here is derived from an EMBL/GenBank/DDBJ whole genome shotgun (WGS) entry which is preliminary data.</text>
</comment>
<reference evidence="1" key="1">
    <citation type="submission" date="2013-03" db="EMBL/GenBank/DDBJ databases">
        <title>Draft genome sequence of the hydrogen-ethanol-producing anaerobic alkalithermophilic Caloramator celere.</title>
        <authorList>
            <person name="Ciranna A."/>
            <person name="Larjo A."/>
            <person name="Kivisto A."/>
            <person name="Santala V."/>
            <person name="Roos C."/>
            <person name="Karp M."/>
        </authorList>
    </citation>
    <scope>NUCLEOTIDE SEQUENCE [LARGE SCALE GENOMIC DNA]</scope>
    <source>
        <strain evidence="1">DSM 8682</strain>
    </source>
</reference>
<proteinExistence type="predicted"/>
<dbReference type="EMBL" id="CAVN010000111">
    <property type="protein sequence ID" value="CDF59026.1"/>
    <property type="molecule type" value="Genomic_DNA"/>
</dbReference>